<dbReference type="Pfam" id="PF24883">
    <property type="entry name" value="NPHP3_N"/>
    <property type="match status" value="1"/>
</dbReference>
<name>A0AAE0NYE0_9PEZI</name>
<evidence type="ECO:0000313" key="5">
    <source>
        <dbReference type="Proteomes" id="UP001285441"/>
    </source>
</evidence>
<keyword evidence="1" id="KW-0677">Repeat</keyword>
<dbReference type="PANTHER" id="PTHR10039:SF14">
    <property type="entry name" value="NACHT DOMAIN-CONTAINING PROTEIN"/>
    <property type="match status" value="1"/>
</dbReference>
<keyword evidence="5" id="KW-1185">Reference proteome</keyword>
<feature type="region of interest" description="Disordered" evidence="2">
    <location>
        <begin position="928"/>
        <end position="1071"/>
    </location>
</feature>
<sequence length="1422" mass="160109">MDPFSVSVGIIGIVSAVKGCLKLANKHVGASAISSEEAEALMKSLYELNGATRNFQMHQELNDDDDDLMASYECLQPVIKRSLEAAQMVKEFLQNNSKIAKAFRGVKFDKKLKVALKSLDEATKLFNMAILADQQTILVGVKNYVEKMTDDIHDIQTGQLEAQQENSYREVRSWLDAQADNNTNSQRHEYNRLNRRSGTCEWLFRHEAFQEWLRAKDAASGRMLWLKCSPGAGKSFLCSTAIDHVTSELHDPCLYYFYQFDDKGTSGSSDGGKSLGITVAAILVDQLCRYFWRRDRGSIAPVAALVETAEMNFTTLAEIVRILVKFRTENPQGQGAVISTTTKPTLYLFLDGLDEAQEQEPAHQVLAMFQCLESEFPIMIKVWIGSRDTSLLRQRLEHCSQINIDEHSKVDVQEFIRNTIPKLDSGPEEGHKIEGKLLDDWILDKLQDRAKGNFLYAKLMVERLKDDVLNIDDIMTLVRSKVPNNFAEIYRRIFLQYGEDQRKYISLLFSIITFARRPMRLSELQEAMTLALSDRNKGLDPLRAPRSLSRLFGPLIQEQQDVEEPGNPLCRLCHATVYEFLMSNPDVLRSEGTSQAPFVNTISAARVADLCLRYLAQRRYSLPIQPSKPTNLPAIAENSFDDAQQYGLLSYCAKYWDRHMDDLNGSDELRAEVRAFIKSPNYQTLLQVQSLFVSAHFAQFKLLGAKGSMFRRVFPKWFGPDRSETDYIYRTEYRHFISEWGYLLERGSCTLTDEHHRCKVEHFLGEVDRCLVGLLGPTHFMNGMKERYPSFMLVSDNFDYHASEQLVLAEGLSLCQSKFTVISSFGKDQDLTLKLETYDLSPDKIHHTNASSLVPTLGLDFSAATAQPVYLSSRANTFKLGSCTFDTHDVNHPVILDKHTEGRFGPISTDFDKRGDIIVVASRNVHERIRKKETTKPPIPGSRKPATNLNAGAMYDSEPSSDDDGYGESDDDISDENSAEESCSDGSIDTDSSNDSDSETDSDAGENSTDEDTDSDSEDSDTSDEETKSPANFRVVINPQTSGNAAEFGSDPLKRDENKRPSYPGMPDRYRLPTDQIRASIAVYSIASGQAVRLFHYDHLIKAMLYHSPPMLHPSKPLVIWPMGGGDILFADYDDNTFFIRKSMPTTRKTRHICMKPQFSPCGKFFHIASLEGRVAKGQQRPDAAIPRSSKYLQKELVLSVFVTTYRLSEHKTTRSPPQLIHKTKVNLGQFAGLSLAKLPITFTWQPEHVFFSVTGCRLNVYRVSLFKPPPGANIPAVVVPRLSVMLPLSAIGRQVHYIPPKSPNSTRGVVLMGSYGGHTTVQLKARSANPRHLGMGDQQGRDALPYPCPPIGFYVDEERNLGGWVPAKIEVDDAVVNAGREQEERLSNGRLVRKVEYFDWDDDVDLEGICENCNAPLFFSR</sequence>
<feature type="compositionally biased region" description="Acidic residues" evidence="2">
    <location>
        <begin position="992"/>
        <end position="1024"/>
    </location>
</feature>
<reference evidence="4" key="1">
    <citation type="journal article" date="2023" name="Mol. Phylogenet. Evol.">
        <title>Genome-scale phylogeny and comparative genomics of the fungal order Sordariales.</title>
        <authorList>
            <person name="Hensen N."/>
            <person name="Bonometti L."/>
            <person name="Westerberg I."/>
            <person name="Brannstrom I.O."/>
            <person name="Guillou S."/>
            <person name="Cros-Aarteil S."/>
            <person name="Calhoun S."/>
            <person name="Haridas S."/>
            <person name="Kuo A."/>
            <person name="Mondo S."/>
            <person name="Pangilinan J."/>
            <person name="Riley R."/>
            <person name="LaButti K."/>
            <person name="Andreopoulos B."/>
            <person name="Lipzen A."/>
            <person name="Chen C."/>
            <person name="Yan M."/>
            <person name="Daum C."/>
            <person name="Ng V."/>
            <person name="Clum A."/>
            <person name="Steindorff A."/>
            <person name="Ohm R.A."/>
            <person name="Martin F."/>
            <person name="Silar P."/>
            <person name="Natvig D.O."/>
            <person name="Lalanne C."/>
            <person name="Gautier V."/>
            <person name="Ament-Velasquez S.L."/>
            <person name="Kruys A."/>
            <person name="Hutchinson M.I."/>
            <person name="Powell A.J."/>
            <person name="Barry K."/>
            <person name="Miller A.N."/>
            <person name="Grigoriev I.V."/>
            <person name="Debuchy R."/>
            <person name="Gladieux P."/>
            <person name="Hiltunen Thoren M."/>
            <person name="Johannesson H."/>
        </authorList>
    </citation>
    <scope>NUCLEOTIDE SEQUENCE</scope>
    <source>
        <strain evidence="4">CBS 232.78</strain>
    </source>
</reference>
<dbReference type="InterPro" id="IPR056884">
    <property type="entry name" value="NPHP3-like_N"/>
</dbReference>
<evidence type="ECO:0000256" key="2">
    <source>
        <dbReference type="SAM" id="MobiDB-lite"/>
    </source>
</evidence>
<protein>
    <recommendedName>
        <fullName evidence="3">Nephrocystin 3-like N-terminal domain-containing protein</fullName>
    </recommendedName>
</protein>
<proteinExistence type="predicted"/>
<dbReference type="Proteomes" id="UP001285441">
    <property type="component" value="Unassembled WGS sequence"/>
</dbReference>
<organism evidence="4 5">
    <name type="scientific">Podospora didyma</name>
    <dbReference type="NCBI Taxonomy" id="330526"/>
    <lineage>
        <taxon>Eukaryota</taxon>
        <taxon>Fungi</taxon>
        <taxon>Dikarya</taxon>
        <taxon>Ascomycota</taxon>
        <taxon>Pezizomycotina</taxon>
        <taxon>Sordariomycetes</taxon>
        <taxon>Sordariomycetidae</taxon>
        <taxon>Sordariales</taxon>
        <taxon>Podosporaceae</taxon>
        <taxon>Podospora</taxon>
    </lineage>
</organism>
<evidence type="ECO:0000256" key="1">
    <source>
        <dbReference type="ARBA" id="ARBA00022737"/>
    </source>
</evidence>
<comment type="caution">
    <text evidence="4">The sequence shown here is derived from an EMBL/GenBank/DDBJ whole genome shotgun (WGS) entry which is preliminary data.</text>
</comment>
<gene>
    <name evidence="4" type="ORF">B0H63DRAFT_464493</name>
</gene>
<evidence type="ECO:0000259" key="3">
    <source>
        <dbReference type="Pfam" id="PF24883"/>
    </source>
</evidence>
<feature type="compositionally biased region" description="Acidic residues" evidence="2">
    <location>
        <begin position="959"/>
        <end position="983"/>
    </location>
</feature>
<evidence type="ECO:0000313" key="4">
    <source>
        <dbReference type="EMBL" id="KAK3389894.1"/>
    </source>
</evidence>
<accession>A0AAE0NYE0</accession>
<reference evidence="4" key="2">
    <citation type="submission" date="2023-06" db="EMBL/GenBank/DDBJ databases">
        <authorList>
            <consortium name="Lawrence Berkeley National Laboratory"/>
            <person name="Haridas S."/>
            <person name="Hensen N."/>
            <person name="Bonometti L."/>
            <person name="Westerberg I."/>
            <person name="Brannstrom I.O."/>
            <person name="Guillou S."/>
            <person name="Cros-Aarteil S."/>
            <person name="Calhoun S."/>
            <person name="Kuo A."/>
            <person name="Mondo S."/>
            <person name="Pangilinan J."/>
            <person name="Riley R."/>
            <person name="LaButti K."/>
            <person name="Andreopoulos B."/>
            <person name="Lipzen A."/>
            <person name="Chen C."/>
            <person name="Yanf M."/>
            <person name="Daum C."/>
            <person name="Ng V."/>
            <person name="Clum A."/>
            <person name="Steindorff A."/>
            <person name="Ohm R."/>
            <person name="Martin F."/>
            <person name="Silar P."/>
            <person name="Natvig D."/>
            <person name="Lalanne C."/>
            <person name="Gautier V."/>
            <person name="Ament-velasquez S.L."/>
            <person name="Kruys A."/>
            <person name="Hutchinson M.I."/>
            <person name="Powell A.J."/>
            <person name="Barry K."/>
            <person name="Miller A.N."/>
            <person name="Grigoriev I.V."/>
            <person name="Debuchy R."/>
            <person name="Gladieux P."/>
            <person name="Thoren M.H."/>
            <person name="Johannesson H."/>
        </authorList>
    </citation>
    <scope>NUCLEOTIDE SEQUENCE</scope>
    <source>
        <strain evidence="4">CBS 232.78</strain>
    </source>
</reference>
<feature type="domain" description="Nephrocystin 3-like N-terminal" evidence="3">
    <location>
        <begin position="198"/>
        <end position="387"/>
    </location>
</feature>
<dbReference type="EMBL" id="JAULSW010000002">
    <property type="protein sequence ID" value="KAK3389894.1"/>
    <property type="molecule type" value="Genomic_DNA"/>
</dbReference>
<dbReference type="PANTHER" id="PTHR10039">
    <property type="entry name" value="AMELOGENIN"/>
    <property type="match status" value="1"/>
</dbReference>